<protein>
    <recommendedName>
        <fullName evidence="2">YhfM-like domain-containing protein</fullName>
    </recommendedName>
</protein>
<keyword evidence="4" id="KW-1185">Reference proteome</keyword>
<dbReference type="InterPro" id="IPR058780">
    <property type="entry name" value="YhfM-like_dom"/>
</dbReference>
<accession>A0ABQ1YC93</accession>
<feature type="transmembrane region" description="Helical" evidence="1">
    <location>
        <begin position="12"/>
        <end position="29"/>
    </location>
</feature>
<organism evidence="3 4">
    <name type="scientific">Paenibacillus segetis</name>
    <dbReference type="NCBI Taxonomy" id="1325360"/>
    <lineage>
        <taxon>Bacteria</taxon>
        <taxon>Bacillati</taxon>
        <taxon>Bacillota</taxon>
        <taxon>Bacilli</taxon>
        <taxon>Bacillales</taxon>
        <taxon>Paenibacillaceae</taxon>
        <taxon>Paenibacillus</taxon>
    </lineage>
</organism>
<dbReference type="Pfam" id="PF26353">
    <property type="entry name" value="YhfM"/>
    <property type="match status" value="1"/>
</dbReference>
<keyword evidence="1" id="KW-0812">Transmembrane</keyword>
<dbReference type="RefSeq" id="WP_194434107.1">
    <property type="nucleotide sequence ID" value="NZ_BMFT01000001.1"/>
</dbReference>
<gene>
    <name evidence="3" type="ORF">GCM10008013_17150</name>
</gene>
<evidence type="ECO:0000256" key="1">
    <source>
        <dbReference type="SAM" id="Phobius"/>
    </source>
</evidence>
<keyword evidence="1" id="KW-0472">Membrane</keyword>
<dbReference type="Proteomes" id="UP000659344">
    <property type="component" value="Unassembled WGS sequence"/>
</dbReference>
<comment type="caution">
    <text evidence="3">The sequence shown here is derived from an EMBL/GenBank/DDBJ whole genome shotgun (WGS) entry which is preliminary data.</text>
</comment>
<evidence type="ECO:0000313" key="4">
    <source>
        <dbReference type="Proteomes" id="UP000659344"/>
    </source>
</evidence>
<evidence type="ECO:0000259" key="2">
    <source>
        <dbReference type="Pfam" id="PF26353"/>
    </source>
</evidence>
<name>A0ABQ1YC93_9BACL</name>
<feature type="domain" description="YhfM-like" evidence="2">
    <location>
        <begin position="63"/>
        <end position="147"/>
    </location>
</feature>
<reference evidence="4" key="1">
    <citation type="journal article" date="2019" name="Int. J. Syst. Evol. Microbiol.">
        <title>The Global Catalogue of Microorganisms (GCM) 10K type strain sequencing project: providing services to taxonomists for standard genome sequencing and annotation.</title>
        <authorList>
            <consortium name="The Broad Institute Genomics Platform"/>
            <consortium name="The Broad Institute Genome Sequencing Center for Infectious Disease"/>
            <person name="Wu L."/>
            <person name="Ma J."/>
        </authorList>
    </citation>
    <scope>NUCLEOTIDE SEQUENCE [LARGE SCALE GENOMIC DNA]</scope>
    <source>
        <strain evidence="4">CGMCC 1.12769</strain>
    </source>
</reference>
<dbReference type="EMBL" id="BMFT01000001">
    <property type="protein sequence ID" value="GGH20030.1"/>
    <property type="molecule type" value="Genomic_DNA"/>
</dbReference>
<sequence>MEGMIIIKRPIVILIVIGIAFVFIGWYFFGNSFSINSRDVKSITLECVQDCIGMDNRPFLEKTITDKHSINLFIKAINNSEKLSGSLDYGVMFLIRISFNNRTIKEFHLNISKNKEASNGLLVSSSNSEKGYRILEKSTNDLRDIIYND</sequence>
<evidence type="ECO:0000313" key="3">
    <source>
        <dbReference type="EMBL" id="GGH20030.1"/>
    </source>
</evidence>
<keyword evidence="1" id="KW-1133">Transmembrane helix</keyword>
<proteinExistence type="predicted"/>